<dbReference type="EMBL" id="KZ824721">
    <property type="protein sequence ID" value="RAK71460.1"/>
    <property type="molecule type" value="Genomic_DNA"/>
</dbReference>
<evidence type="ECO:0000313" key="5">
    <source>
        <dbReference type="Proteomes" id="UP000249789"/>
    </source>
</evidence>
<organism evidence="4 5">
    <name type="scientific">Aspergillus fijiensis CBS 313.89</name>
    <dbReference type="NCBI Taxonomy" id="1448319"/>
    <lineage>
        <taxon>Eukaryota</taxon>
        <taxon>Fungi</taxon>
        <taxon>Dikarya</taxon>
        <taxon>Ascomycota</taxon>
        <taxon>Pezizomycotina</taxon>
        <taxon>Eurotiomycetes</taxon>
        <taxon>Eurotiomycetidae</taxon>
        <taxon>Eurotiales</taxon>
        <taxon>Aspergillaceae</taxon>
        <taxon>Aspergillus</taxon>
    </lineage>
</organism>
<reference evidence="4 5" key="1">
    <citation type="submission" date="2018-02" db="EMBL/GenBank/DDBJ databases">
        <title>The genomes of Aspergillus section Nigri reveals drivers in fungal speciation.</title>
        <authorList>
            <consortium name="DOE Joint Genome Institute"/>
            <person name="Vesth T.C."/>
            <person name="Nybo J."/>
            <person name="Theobald S."/>
            <person name="Brandl J."/>
            <person name="Frisvad J.C."/>
            <person name="Nielsen K.F."/>
            <person name="Lyhne E.K."/>
            <person name="Kogle M.E."/>
            <person name="Kuo A."/>
            <person name="Riley R."/>
            <person name="Clum A."/>
            <person name="Nolan M."/>
            <person name="Lipzen A."/>
            <person name="Salamov A."/>
            <person name="Henrissat B."/>
            <person name="Wiebenga A."/>
            <person name="De vries R.P."/>
            <person name="Grigoriev I.V."/>
            <person name="Mortensen U.H."/>
            <person name="Andersen M.R."/>
            <person name="Baker S.E."/>
        </authorList>
    </citation>
    <scope>NUCLEOTIDE SEQUENCE [LARGE SCALE GENOMIC DNA]</scope>
    <source>
        <strain evidence="4 5">CBS 313.89</strain>
    </source>
</reference>
<dbReference type="GO" id="GO:0061630">
    <property type="term" value="F:ubiquitin protein ligase activity"/>
    <property type="evidence" value="ECO:0007669"/>
    <property type="project" value="InterPro"/>
</dbReference>
<dbReference type="PANTHER" id="PTHR21540">
    <property type="entry name" value="RING FINGER AND SWIM DOMAIN-CONTAINING PROTEIN 2"/>
    <property type="match status" value="1"/>
</dbReference>
<proteinExistence type="predicted"/>
<evidence type="ECO:0000259" key="3">
    <source>
        <dbReference type="PROSITE" id="PS50089"/>
    </source>
</evidence>
<dbReference type="PROSITE" id="PS50089">
    <property type="entry name" value="ZF_RING_2"/>
    <property type="match status" value="2"/>
</dbReference>
<feature type="region of interest" description="Disordered" evidence="2">
    <location>
        <begin position="1"/>
        <end position="181"/>
    </location>
</feature>
<feature type="compositionally biased region" description="Basic and acidic residues" evidence="2">
    <location>
        <begin position="47"/>
        <end position="57"/>
    </location>
</feature>
<feature type="domain" description="RING-type" evidence="3">
    <location>
        <begin position="451"/>
        <end position="501"/>
    </location>
</feature>
<dbReference type="VEuPathDB" id="FungiDB:BO72DRAFT_15447"/>
<dbReference type="Pfam" id="PF13639">
    <property type="entry name" value="zf-RING_2"/>
    <property type="match status" value="1"/>
</dbReference>
<dbReference type="InterPro" id="IPR013083">
    <property type="entry name" value="Znf_RING/FYVE/PHD"/>
</dbReference>
<dbReference type="RefSeq" id="XP_040795472.1">
    <property type="nucleotide sequence ID" value="XM_040939253.1"/>
</dbReference>
<sequence length="510" mass="54353">MPEKHPKSPSKNKSAEGPRAPAPAGGFLGWLAGKRGHDHRKSTVSSRAKDNSDRRQEPSSIAKGKQPVRTAEGHQAGKQEREGQGGHRVYAHTPANPPKPVSSGSQVRNVPTSSAVGRTHAGPSKIYGRKLSSSIASSRQATGSSARAGSSEPLMSGALQAPDQPSSVGSEDSGNSGFSATSSTAAVCGSKVTDRAQTLSPVINENCGGSGFSATFSTAGACKSSLEARVQICPVPNESGYESGFSAGFSTHGAAGSKVVDWDELGSDVEFLSHDEASDPDSDSEDADPDSMLSSDVSGGVPVYASTTNADRPPPYHNINAALDNLKIKDDCCLICHKHMHKDGFSCPGGCGTLYHDNCVSDWRTPRSSENQEPCPCPMCWQDIFQENCAVCGKPIVDYEFCCPQQCGAWLHEACAERWVDQCRETYANQNMPCPRCSAPWPKHIDEEAECPICFLAMDEKIQDVTPCPALCKQNYHSECINAWLDSVEPNGRARACPKCRAPWVPISGH</sequence>
<dbReference type="Proteomes" id="UP000249789">
    <property type="component" value="Unassembled WGS sequence"/>
</dbReference>
<accession>A0A8G1VSP2</accession>
<feature type="compositionally biased region" description="Polar residues" evidence="2">
    <location>
        <begin position="102"/>
        <end position="116"/>
    </location>
</feature>
<feature type="domain" description="RING-type" evidence="3">
    <location>
        <begin position="333"/>
        <end position="380"/>
    </location>
</feature>
<keyword evidence="1" id="KW-0862">Zinc</keyword>
<evidence type="ECO:0000256" key="2">
    <source>
        <dbReference type="SAM" id="MobiDB-lite"/>
    </source>
</evidence>
<protein>
    <recommendedName>
        <fullName evidence="3">RING-type domain-containing protein</fullName>
    </recommendedName>
</protein>
<dbReference type="AlphaFoldDB" id="A0A8G1VSP2"/>
<feature type="compositionally biased region" description="Basic and acidic residues" evidence="2">
    <location>
        <begin position="71"/>
        <end position="85"/>
    </location>
</feature>
<dbReference type="PANTHER" id="PTHR21540:SF0">
    <property type="entry name" value="PHD FAMILY PROTEIN"/>
    <property type="match status" value="1"/>
</dbReference>
<evidence type="ECO:0000313" key="4">
    <source>
        <dbReference type="EMBL" id="RAK71460.1"/>
    </source>
</evidence>
<dbReference type="SUPFAM" id="SSF57850">
    <property type="entry name" value="RING/U-box"/>
    <property type="match status" value="1"/>
</dbReference>
<keyword evidence="1" id="KW-0863">Zinc-finger</keyword>
<dbReference type="GeneID" id="63856586"/>
<keyword evidence="5" id="KW-1185">Reference proteome</keyword>
<dbReference type="SMART" id="SM00184">
    <property type="entry name" value="RING"/>
    <property type="match status" value="3"/>
</dbReference>
<name>A0A8G1VSP2_9EURO</name>
<feature type="compositionally biased region" description="Polar residues" evidence="2">
    <location>
        <begin position="131"/>
        <end position="148"/>
    </location>
</feature>
<feature type="region of interest" description="Disordered" evidence="2">
    <location>
        <begin position="273"/>
        <end position="298"/>
    </location>
</feature>
<feature type="compositionally biased region" description="Polar residues" evidence="2">
    <location>
        <begin position="163"/>
        <end position="181"/>
    </location>
</feature>
<keyword evidence="1" id="KW-0479">Metal-binding</keyword>
<evidence type="ECO:0000256" key="1">
    <source>
        <dbReference type="PROSITE-ProRule" id="PRU00175"/>
    </source>
</evidence>
<dbReference type="InterPro" id="IPR001841">
    <property type="entry name" value="Znf_RING"/>
</dbReference>
<dbReference type="Gene3D" id="3.30.40.10">
    <property type="entry name" value="Zinc/RING finger domain, C3HC4 (zinc finger)"/>
    <property type="match status" value="2"/>
</dbReference>
<dbReference type="OrthoDB" id="5817083at2759"/>
<dbReference type="InterPro" id="IPR039903">
    <property type="entry name" value="Zswim2"/>
</dbReference>
<dbReference type="GO" id="GO:0008270">
    <property type="term" value="F:zinc ion binding"/>
    <property type="evidence" value="ECO:0007669"/>
    <property type="project" value="UniProtKB-KW"/>
</dbReference>
<feature type="compositionally biased region" description="Acidic residues" evidence="2">
    <location>
        <begin position="278"/>
        <end position="289"/>
    </location>
</feature>
<dbReference type="SMART" id="SM01197">
    <property type="entry name" value="FANCL_C"/>
    <property type="match status" value="1"/>
</dbReference>
<gene>
    <name evidence="4" type="ORF">BO72DRAFT_15447</name>
</gene>